<name>A0ABN9WYG8_9DINO</name>
<feature type="compositionally biased region" description="Low complexity" evidence="1">
    <location>
        <begin position="244"/>
        <end position="259"/>
    </location>
</feature>
<reference evidence="2" key="1">
    <citation type="submission" date="2023-10" db="EMBL/GenBank/DDBJ databases">
        <authorList>
            <person name="Chen Y."/>
            <person name="Shah S."/>
            <person name="Dougan E. K."/>
            <person name="Thang M."/>
            <person name="Chan C."/>
        </authorList>
    </citation>
    <scope>NUCLEOTIDE SEQUENCE [LARGE SCALE GENOMIC DNA]</scope>
</reference>
<dbReference type="Proteomes" id="UP001189429">
    <property type="component" value="Unassembled WGS sequence"/>
</dbReference>
<accession>A0ABN9WYG8</accession>
<protein>
    <submittedName>
        <fullName evidence="2">Uncharacterized protein</fullName>
    </submittedName>
</protein>
<feature type="compositionally biased region" description="Low complexity" evidence="1">
    <location>
        <begin position="205"/>
        <end position="231"/>
    </location>
</feature>
<feature type="region of interest" description="Disordered" evidence="1">
    <location>
        <begin position="187"/>
        <end position="259"/>
    </location>
</feature>
<organism evidence="2 3">
    <name type="scientific">Prorocentrum cordatum</name>
    <dbReference type="NCBI Taxonomy" id="2364126"/>
    <lineage>
        <taxon>Eukaryota</taxon>
        <taxon>Sar</taxon>
        <taxon>Alveolata</taxon>
        <taxon>Dinophyceae</taxon>
        <taxon>Prorocentrales</taxon>
        <taxon>Prorocentraceae</taxon>
        <taxon>Prorocentrum</taxon>
    </lineage>
</organism>
<feature type="region of interest" description="Disordered" evidence="1">
    <location>
        <begin position="18"/>
        <end position="157"/>
    </location>
</feature>
<dbReference type="EMBL" id="CAUYUJ010019538">
    <property type="protein sequence ID" value="CAK0891942.1"/>
    <property type="molecule type" value="Genomic_DNA"/>
</dbReference>
<feature type="compositionally biased region" description="Low complexity" evidence="1">
    <location>
        <begin position="111"/>
        <end position="131"/>
    </location>
</feature>
<comment type="caution">
    <text evidence="2">The sequence shown here is derived from an EMBL/GenBank/DDBJ whole genome shotgun (WGS) entry which is preliminary data.</text>
</comment>
<feature type="compositionally biased region" description="Polar residues" evidence="1">
    <location>
        <begin position="55"/>
        <end position="65"/>
    </location>
</feature>
<keyword evidence="3" id="KW-1185">Reference proteome</keyword>
<evidence type="ECO:0000256" key="1">
    <source>
        <dbReference type="SAM" id="MobiDB-lite"/>
    </source>
</evidence>
<feature type="compositionally biased region" description="Pro residues" evidence="1">
    <location>
        <begin position="232"/>
        <end position="243"/>
    </location>
</feature>
<evidence type="ECO:0000313" key="2">
    <source>
        <dbReference type="EMBL" id="CAK0891942.1"/>
    </source>
</evidence>
<feature type="compositionally biased region" description="Low complexity" evidence="1">
    <location>
        <begin position="66"/>
        <end position="81"/>
    </location>
</feature>
<feature type="compositionally biased region" description="Low complexity" evidence="1">
    <location>
        <begin position="93"/>
        <end position="104"/>
    </location>
</feature>
<feature type="compositionally biased region" description="Basic residues" evidence="1">
    <location>
        <begin position="31"/>
        <end position="43"/>
    </location>
</feature>
<evidence type="ECO:0000313" key="3">
    <source>
        <dbReference type="Proteomes" id="UP001189429"/>
    </source>
</evidence>
<gene>
    <name evidence="2" type="ORF">PCOR1329_LOCUS71725</name>
</gene>
<proteinExistence type="predicted"/>
<sequence length="259" mass="27740">MCAPEVWTTSPEPVFCPESVFDGSRGPARAPRVRKRPQTRRSKFCWSAGSLDRSPMTSPARTWGQTWRATTPRTTTSAASGGPPGARRRRCRAPATSCMSSRGPARPPRRGPTAAPSGSPASATSSSSRPTASPPRQPATRQSHSHSGDARAEKSCSLSSVWRAFSGHTARETLDCKTSVLDVQVGRAPPRRTHTHYSLLSSRAPLRTTSPRQPRSPPTRRSAGCWRCGASAPPPPPRRPPPARASAPARRPSCPARGC</sequence>